<keyword evidence="1" id="KW-0812">Transmembrane</keyword>
<keyword evidence="3" id="KW-1185">Reference proteome</keyword>
<dbReference type="Proteomes" id="UP000237968">
    <property type="component" value="Unassembled WGS sequence"/>
</dbReference>
<evidence type="ECO:0000313" key="3">
    <source>
        <dbReference type="Proteomes" id="UP000237968"/>
    </source>
</evidence>
<reference evidence="2 3" key="1">
    <citation type="submission" date="2018-03" db="EMBL/GenBank/DDBJ databases">
        <title>Draft Genome Sequences of the Obligatory Marine Myxobacteria Enhygromyxa salina SWB005.</title>
        <authorList>
            <person name="Poehlein A."/>
            <person name="Moghaddam J.A."/>
            <person name="Harms H."/>
            <person name="Alanjari M."/>
            <person name="Koenig G.M."/>
            <person name="Daniel R."/>
            <person name="Schaeberle T.F."/>
        </authorList>
    </citation>
    <scope>NUCLEOTIDE SEQUENCE [LARGE SCALE GENOMIC DNA]</scope>
    <source>
        <strain evidence="2 3">SWB005</strain>
    </source>
</reference>
<protein>
    <submittedName>
        <fullName evidence="2">Uncharacterized protein</fullName>
    </submittedName>
</protein>
<accession>A0A2S9XHU9</accession>
<evidence type="ECO:0000313" key="2">
    <source>
        <dbReference type="EMBL" id="PRP92449.1"/>
    </source>
</evidence>
<name>A0A2S9XHU9_9BACT</name>
<feature type="transmembrane region" description="Helical" evidence="1">
    <location>
        <begin position="27"/>
        <end position="47"/>
    </location>
</feature>
<dbReference type="AlphaFoldDB" id="A0A2S9XHU9"/>
<gene>
    <name evidence="2" type="ORF">ENSA5_48670</name>
</gene>
<comment type="caution">
    <text evidence="2">The sequence shown here is derived from an EMBL/GenBank/DDBJ whole genome shotgun (WGS) entry which is preliminary data.</text>
</comment>
<dbReference type="EMBL" id="PVNK01000209">
    <property type="protein sequence ID" value="PRP92449.1"/>
    <property type="molecule type" value="Genomic_DNA"/>
</dbReference>
<proteinExistence type="predicted"/>
<sequence length="115" mass="12139">MFEAVIAAAIIVALIAAAMIPPLTLLWIGVGVGSLGVLLGMPAGFVYHGLLWRALRAEELGTEGMWLRPYRLHAKLSDPQREKVQAWFAAGALGFGLTMLGATAVVTGLVRLAGQ</sequence>
<evidence type="ECO:0000256" key="1">
    <source>
        <dbReference type="SAM" id="Phobius"/>
    </source>
</evidence>
<organism evidence="2 3">
    <name type="scientific">Enhygromyxa salina</name>
    <dbReference type="NCBI Taxonomy" id="215803"/>
    <lineage>
        <taxon>Bacteria</taxon>
        <taxon>Pseudomonadati</taxon>
        <taxon>Myxococcota</taxon>
        <taxon>Polyangia</taxon>
        <taxon>Nannocystales</taxon>
        <taxon>Nannocystaceae</taxon>
        <taxon>Enhygromyxa</taxon>
    </lineage>
</organism>
<dbReference type="RefSeq" id="WP_106394123.1">
    <property type="nucleotide sequence ID" value="NZ_PVNK01000209.1"/>
</dbReference>
<feature type="transmembrane region" description="Helical" evidence="1">
    <location>
        <begin position="86"/>
        <end position="110"/>
    </location>
</feature>
<keyword evidence="1" id="KW-1133">Transmembrane helix</keyword>
<keyword evidence="1" id="KW-0472">Membrane</keyword>
<dbReference type="OrthoDB" id="9936600at2"/>